<reference evidence="8 9" key="1">
    <citation type="journal article" date="2019" name="ACS Chem. Biol.">
        <title>Identification and Mobilization of a Cryptic Antibiotic Biosynthesis Gene Locus from a Human-Pathogenic Nocardia Isolate.</title>
        <authorList>
            <person name="Herisse M."/>
            <person name="Ishida K."/>
            <person name="Porter J.L."/>
            <person name="Howden B."/>
            <person name="Hertweck C."/>
            <person name="Stinear T.P."/>
            <person name="Pidot S.J."/>
        </authorList>
    </citation>
    <scope>NUCLEOTIDE SEQUENCE [LARGE SCALE GENOMIC DNA]</scope>
    <source>
        <strain evidence="8 9">AUSMDU00024985</strain>
    </source>
</reference>
<protein>
    <submittedName>
        <fullName evidence="8">Endonuclease</fullName>
    </submittedName>
</protein>
<evidence type="ECO:0000313" key="8">
    <source>
        <dbReference type="EMBL" id="QIS04666.1"/>
    </source>
</evidence>
<dbReference type="GO" id="GO:0016788">
    <property type="term" value="F:hydrolase activity, acting on ester bonds"/>
    <property type="evidence" value="ECO:0007669"/>
    <property type="project" value="InterPro"/>
</dbReference>
<organism evidence="8 9">
    <name type="scientific">Nocardia brasiliensis</name>
    <dbReference type="NCBI Taxonomy" id="37326"/>
    <lineage>
        <taxon>Bacteria</taxon>
        <taxon>Bacillati</taxon>
        <taxon>Actinomycetota</taxon>
        <taxon>Actinomycetes</taxon>
        <taxon>Mycobacteriales</taxon>
        <taxon>Nocardiaceae</taxon>
        <taxon>Nocardia</taxon>
    </lineage>
</organism>
<proteinExistence type="predicted"/>
<keyword evidence="5" id="KW-1015">Disulfide bond</keyword>
<dbReference type="GO" id="GO:0046872">
    <property type="term" value="F:metal ion binding"/>
    <property type="evidence" value="ECO:0007669"/>
    <property type="project" value="UniProtKB-KW"/>
</dbReference>
<dbReference type="Gene3D" id="1.10.575.10">
    <property type="entry name" value="P1 Nuclease"/>
    <property type="match status" value="1"/>
</dbReference>
<dbReference type="Proteomes" id="UP000501705">
    <property type="component" value="Chromosome"/>
</dbReference>
<dbReference type="EMBL" id="CP046171">
    <property type="protein sequence ID" value="QIS04666.1"/>
    <property type="molecule type" value="Genomic_DNA"/>
</dbReference>
<keyword evidence="1" id="KW-0540">Nuclease</keyword>
<keyword evidence="2" id="KW-0479">Metal-binding</keyword>
<dbReference type="PANTHER" id="PTHR33146:SF26">
    <property type="entry name" value="ENDONUCLEASE 4"/>
    <property type="match status" value="1"/>
</dbReference>
<evidence type="ECO:0000256" key="2">
    <source>
        <dbReference type="ARBA" id="ARBA00022723"/>
    </source>
</evidence>
<dbReference type="RefSeq" id="WP_167463778.1">
    <property type="nucleotide sequence ID" value="NZ_CP046171.1"/>
</dbReference>
<dbReference type="PANTHER" id="PTHR33146">
    <property type="entry name" value="ENDONUCLEASE 4"/>
    <property type="match status" value="1"/>
</dbReference>
<accession>A0A6G9XUV2</accession>
<gene>
    <name evidence="8" type="ORF">F5X71_22125</name>
</gene>
<evidence type="ECO:0000256" key="1">
    <source>
        <dbReference type="ARBA" id="ARBA00022722"/>
    </source>
</evidence>
<dbReference type="GO" id="GO:0006308">
    <property type="term" value="P:DNA catabolic process"/>
    <property type="evidence" value="ECO:0007669"/>
    <property type="project" value="InterPro"/>
</dbReference>
<name>A0A6G9XUV2_NOCBR</name>
<feature type="chain" id="PRO_5026224458" evidence="7">
    <location>
        <begin position="27"/>
        <end position="281"/>
    </location>
</feature>
<keyword evidence="7" id="KW-0732">Signal</keyword>
<dbReference type="Pfam" id="PF02265">
    <property type="entry name" value="S1-P1_nuclease"/>
    <property type="match status" value="1"/>
</dbReference>
<sequence>MRGRAALASVCALGALLFAGAPPANAWGVQGHNTVGAIADLRLDPVARDQVGKLLAGEANPTLAGVANWADELRRDDPDLGKRTAPWHYVNIGENGCVYDAAINGNNGDNVVDALRAQTKILADRSRSDTDRAQALKFVVHFVGDIHQPLHAGYARDRGGNEFHVTYLGHATNLHSVWDSRLLDTRHASDAEELRRLLALPAPALPPAQPDADPVRWAEDSCRVVDTPGFYPASSTIGDEYTQQFLPVAETRLRLAGERLGELLNAVLGAPSLLGSGSARP</sequence>
<keyword evidence="3 8" id="KW-0255">Endonuclease</keyword>
<feature type="signal peptide" evidence="7">
    <location>
        <begin position="1"/>
        <end position="26"/>
    </location>
</feature>
<evidence type="ECO:0000256" key="6">
    <source>
        <dbReference type="ARBA" id="ARBA00023180"/>
    </source>
</evidence>
<evidence type="ECO:0000256" key="7">
    <source>
        <dbReference type="SAM" id="SignalP"/>
    </source>
</evidence>
<dbReference type="InterPro" id="IPR008947">
    <property type="entry name" value="PLipase_C/P1_nuclease_dom_sf"/>
</dbReference>
<dbReference type="AlphaFoldDB" id="A0A6G9XUV2"/>
<dbReference type="SUPFAM" id="SSF48537">
    <property type="entry name" value="Phospholipase C/P1 nuclease"/>
    <property type="match status" value="1"/>
</dbReference>
<dbReference type="InterPro" id="IPR003154">
    <property type="entry name" value="S1/P1nuclease"/>
</dbReference>
<dbReference type="GO" id="GO:0004519">
    <property type="term" value="F:endonuclease activity"/>
    <property type="evidence" value="ECO:0007669"/>
    <property type="project" value="UniProtKB-KW"/>
</dbReference>
<evidence type="ECO:0000256" key="4">
    <source>
        <dbReference type="ARBA" id="ARBA00022801"/>
    </source>
</evidence>
<evidence type="ECO:0000256" key="3">
    <source>
        <dbReference type="ARBA" id="ARBA00022759"/>
    </source>
</evidence>
<keyword evidence="4" id="KW-0378">Hydrolase</keyword>
<dbReference type="GO" id="GO:0003676">
    <property type="term" value="F:nucleic acid binding"/>
    <property type="evidence" value="ECO:0007669"/>
    <property type="project" value="InterPro"/>
</dbReference>
<keyword evidence="6" id="KW-0325">Glycoprotein</keyword>
<evidence type="ECO:0000313" key="9">
    <source>
        <dbReference type="Proteomes" id="UP000501705"/>
    </source>
</evidence>
<evidence type="ECO:0000256" key="5">
    <source>
        <dbReference type="ARBA" id="ARBA00023157"/>
    </source>
</evidence>
<dbReference type="CDD" id="cd11010">
    <property type="entry name" value="S1-P1_nuclease"/>
    <property type="match status" value="1"/>
</dbReference>